<protein>
    <submittedName>
        <fullName evidence="1">IS3 family transposase</fullName>
    </submittedName>
</protein>
<dbReference type="Proteomes" id="UP000561326">
    <property type="component" value="Unassembled WGS sequence"/>
</dbReference>
<organism evidence="1 2">
    <name type="scientific">Aneurinibacillus aneurinilyticus</name>
    <name type="common">Bacillus aneurinolyticus</name>
    <dbReference type="NCBI Taxonomy" id="1391"/>
    <lineage>
        <taxon>Bacteria</taxon>
        <taxon>Bacillati</taxon>
        <taxon>Bacillota</taxon>
        <taxon>Bacilli</taxon>
        <taxon>Bacillales</taxon>
        <taxon>Paenibacillaceae</taxon>
        <taxon>Aneurinibacillus group</taxon>
        <taxon>Aneurinibacillus</taxon>
    </lineage>
</organism>
<evidence type="ECO:0000313" key="2">
    <source>
        <dbReference type="Proteomes" id="UP000561326"/>
    </source>
</evidence>
<reference evidence="1 2" key="1">
    <citation type="submission" date="2020-04" db="EMBL/GenBank/DDBJ databases">
        <authorList>
            <person name="Hitch T.C.A."/>
            <person name="Wylensek D."/>
            <person name="Clavel T."/>
        </authorList>
    </citation>
    <scope>NUCLEOTIDE SEQUENCE [LARGE SCALE GENOMIC DNA]</scope>
    <source>
        <strain evidence="1 2">WB01_D5_05</strain>
    </source>
</reference>
<comment type="caution">
    <text evidence="1">The sequence shown here is derived from an EMBL/GenBank/DDBJ whole genome shotgun (WGS) entry which is preliminary data.</text>
</comment>
<evidence type="ECO:0000313" key="1">
    <source>
        <dbReference type="EMBL" id="NME99239.1"/>
    </source>
</evidence>
<dbReference type="AlphaFoldDB" id="A0A848CXP2"/>
<name>A0A848CXP2_ANEAE</name>
<proteinExistence type="predicted"/>
<gene>
    <name evidence="1" type="ORF">HF838_13305</name>
</gene>
<accession>A0A848CXP2</accession>
<sequence>MEKLPGKFHTTLGDASVKHQIIEAFQGKYPVKELCSFLRISRSGYYKYLQRQQQPNQDEKLQRKIRKIYEHRKGAYGYRRIQAE</sequence>
<dbReference type="EMBL" id="JABAGO010000024">
    <property type="protein sequence ID" value="NME99239.1"/>
    <property type="molecule type" value="Genomic_DNA"/>
</dbReference>